<reference evidence="5 7" key="2">
    <citation type="journal article" date="2013" name="Nature">
        <title>Insights into bilaterian evolution from three spiralian genomes.</title>
        <authorList>
            <person name="Simakov O."/>
            <person name="Marletaz F."/>
            <person name="Cho S.J."/>
            <person name="Edsinger-Gonzales E."/>
            <person name="Havlak P."/>
            <person name="Hellsten U."/>
            <person name="Kuo D.H."/>
            <person name="Larsson T."/>
            <person name="Lv J."/>
            <person name="Arendt D."/>
            <person name="Savage R."/>
            <person name="Osoegawa K."/>
            <person name="de Jong P."/>
            <person name="Grimwood J."/>
            <person name="Chapman J.A."/>
            <person name="Shapiro H."/>
            <person name="Aerts A."/>
            <person name="Otillar R.P."/>
            <person name="Terry A.Y."/>
            <person name="Boore J.L."/>
            <person name="Grigoriev I.V."/>
            <person name="Lindberg D.R."/>
            <person name="Seaver E.C."/>
            <person name="Weisblat D.A."/>
            <person name="Putnam N.H."/>
            <person name="Rokhsar D.S."/>
        </authorList>
    </citation>
    <scope>NUCLEOTIDE SEQUENCE</scope>
    <source>
        <strain evidence="5 7">I ESC-2004</strain>
    </source>
</reference>
<dbReference type="SUPFAM" id="SSF54928">
    <property type="entry name" value="RNA-binding domain, RBD"/>
    <property type="match status" value="2"/>
</dbReference>
<evidence type="ECO:0000256" key="2">
    <source>
        <dbReference type="PROSITE-ProRule" id="PRU00176"/>
    </source>
</evidence>
<dbReference type="HOGENOM" id="CLU_012062_1_4_1"/>
<reference evidence="6" key="3">
    <citation type="submission" date="2015-06" db="UniProtKB">
        <authorList>
            <consortium name="EnsemblMetazoa"/>
        </authorList>
    </citation>
    <scope>IDENTIFICATION</scope>
</reference>
<dbReference type="InterPro" id="IPR012677">
    <property type="entry name" value="Nucleotide-bd_a/b_plait_sf"/>
</dbReference>
<dbReference type="OMA" id="VHKYHTI"/>
<dbReference type="PANTHER" id="PTHR48026:SF14">
    <property type="entry name" value="HETEROGENEOUS NUCLEAR RIBONUCLEOPROTEIN A1"/>
    <property type="match status" value="1"/>
</dbReference>
<dbReference type="SMART" id="SM00360">
    <property type="entry name" value="RRM"/>
    <property type="match status" value="1"/>
</dbReference>
<dbReference type="InterPro" id="IPR000504">
    <property type="entry name" value="RRM_dom"/>
</dbReference>
<dbReference type="AlphaFoldDB" id="R7U6S7"/>
<organism evidence="5">
    <name type="scientific">Capitella teleta</name>
    <name type="common">Polychaete worm</name>
    <dbReference type="NCBI Taxonomy" id="283909"/>
    <lineage>
        <taxon>Eukaryota</taxon>
        <taxon>Metazoa</taxon>
        <taxon>Spiralia</taxon>
        <taxon>Lophotrochozoa</taxon>
        <taxon>Annelida</taxon>
        <taxon>Polychaeta</taxon>
        <taxon>Sedentaria</taxon>
        <taxon>Scolecida</taxon>
        <taxon>Capitellidae</taxon>
        <taxon>Capitella</taxon>
    </lineage>
</organism>
<dbReference type="InterPro" id="IPR035979">
    <property type="entry name" value="RBD_domain_sf"/>
</dbReference>
<feature type="compositionally biased region" description="Basic and acidic residues" evidence="3">
    <location>
        <begin position="25"/>
        <end position="54"/>
    </location>
</feature>
<evidence type="ECO:0000313" key="7">
    <source>
        <dbReference type="Proteomes" id="UP000014760"/>
    </source>
</evidence>
<feature type="domain" description="RRM" evidence="4">
    <location>
        <begin position="60"/>
        <end position="137"/>
    </location>
</feature>
<evidence type="ECO:0000256" key="3">
    <source>
        <dbReference type="SAM" id="MobiDB-lite"/>
    </source>
</evidence>
<dbReference type="GO" id="GO:0003730">
    <property type="term" value="F:mRNA 3'-UTR binding"/>
    <property type="evidence" value="ECO:0007669"/>
    <property type="project" value="TreeGrafter"/>
</dbReference>
<dbReference type="Proteomes" id="UP000014760">
    <property type="component" value="Unassembled WGS sequence"/>
</dbReference>
<gene>
    <name evidence="5" type="ORF">CAPTEDRAFT_169740</name>
</gene>
<dbReference type="GO" id="GO:0071013">
    <property type="term" value="C:catalytic step 2 spliceosome"/>
    <property type="evidence" value="ECO:0007669"/>
    <property type="project" value="TreeGrafter"/>
</dbReference>
<dbReference type="FunFam" id="3.30.70.330:FF:000158">
    <property type="entry name" value="heterogeneous nuclear ribonucleoprotein A3 isoform X1"/>
    <property type="match status" value="1"/>
</dbReference>
<dbReference type="STRING" id="283909.R7U6S7"/>
<dbReference type="EMBL" id="KB304598">
    <property type="protein sequence ID" value="ELU01851.1"/>
    <property type="molecule type" value="Genomic_DNA"/>
</dbReference>
<dbReference type="PROSITE" id="PS50102">
    <property type="entry name" value="RRM"/>
    <property type="match status" value="1"/>
</dbReference>
<feature type="region of interest" description="Disordered" evidence="3">
    <location>
        <begin position="136"/>
        <end position="174"/>
    </location>
</feature>
<evidence type="ECO:0000313" key="6">
    <source>
        <dbReference type="EnsemblMetazoa" id="CapteP169740"/>
    </source>
</evidence>
<protein>
    <recommendedName>
        <fullName evidence="4">RRM domain-containing protein</fullName>
    </recommendedName>
</protein>
<sequence>MRDPMTRRSRGFGFITYKTAESVDEAQKARPHTIDKRQVEPKRAVPREDSGRPEAHMSLKKIFVGGIKEDTTEAHLREYFSEYGPIESIDIITDKETKRSRGFGFITFDDYDPVDKIVMQRHHMINGHKSEVKKALPKNEMGGGGGGMGGGRGGGEMGMRGGGRGGRGGGMRGGRGGGASWLHFVL</sequence>
<evidence type="ECO:0000256" key="1">
    <source>
        <dbReference type="ARBA" id="ARBA00022884"/>
    </source>
</evidence>
<name>R7U6S7_CAPTE</name>
<dbReference type="CDD" id="cd12328">
    <property type="entry name" value="RRM2_hnRNPA_like"/>
    <property type="match status" value="1"/>
</dbReference>
<dbReference type="OrthoDB" id="1875751at2759"/>
<keyword evidence="1 2" id="KW-0694">RNA-binding</keyword>
<dbReference type="PANTHER" id="PTHR48026">
    <property type="entry name" value="HOMOLOGOUS TO DROSOPHILA SQD (SQUID) PROTEIN"/>
    <property type="match status" value="1"/>
</dbReference>
<proteinExistence type="predicted"/>
<dbReference type="GO" id="GO:0000398">
    <property type="term" value="P:mRNA splicing, via spliceosome"/>
    <property type="evidence" value="ECO:0007669"/>
    <property type="project" value="TreeGrafter"/>
</dbReference>
<evidence type="ECO:0000313" key="5">
    <source>
        <dbReference type="EMBL" id="ELU01851.1"/>
    </source>
</evidence>
<dbReference type="EMBL" id="AMQN01001681">
    <property type="status" value="NOT_ANNOTATED_CDS"/>
    <property type="molecule type" value="Genomic_DNA"/>
</dbReference>
<feature type="compositionally biased region" description="Gly residues" evidence="3">
    <location>
        <begin position="141"/>
        <end position="174"/>
    </location>
</feature>
<feature type="region of interest" description="Disordered" evidence="3">
    <location>
        <begin position="24"/>
        <end position="54"/>
    </location>
</feature>
<dbReference type="Gene3D" id="3.30.70.330">
    <property type="match status" value="2"/>
</dbReference>
<evidence type="ECO:0000259" key="4">
    <source>
        <dbReference type="PROSITE" id="PS50102"/>
    </source>
</evidence>
<dbReference type="EnsemblMetazoa" id="CapteT169740">
    <property type="protein sequence ID" value="CapteP169740"/>
    <property type="gene ID" value="CapteG169740"/>
</dbReference>
<dbReference type="Pfam" id="PF00076">
    <property type="entry name" value="RRM_1"/>
    <property type="match status" value="1"/>
</dbReference>
<accession>R7U6S7</accession>
<keyword evidence="7" id="KW-1185">Reference proteome</keyword>
<reference evidence="7" key="1">
    <citation type="submission" date="2012-12" db="EMBL/GenBank/DDBJ databases">
        <authorList>
            <person name="Hellsten U."/>
            <person name="Grimwood J."/>
            <person name="Chapman J.A."/>
            <person name="Shapiro H."/>
            <person name="Aerts A."/>
            <person name="Otillar R.P."/>
            <person name="Terry A.Y."/>
            <person name="Boore J.L."/>
            <person name="Simakov O."/>
            <person name="Marletaz F."/>
            <person name="Cho S.-J."/>
            <person name="Edsinger-Gonzales E."/>
            <person name="Havlak P."/>
            <person name="Kuo D.-H."/>
            <person name="Larsson T."/>
            <person name="Lv J."/>
            <person name="Arendt D."/>
            <person name="Savage R."/>
            <person name="Osoegawa K."/>
            <person name="de Jong P."/>
            <person name="Lindberg D.R."/>
            <person name="Seaver E.C."/>
            <person name="Weisblat D.A."/>
            <person name="Putnam N.H."/>
            <person name="Grigoriev I.V."/>
            <person name="Rokhsar D.S."/>
        </authorList>
    </citation>
    <scope>NUCLEOTIDE SEQUENCE</scope>
    <source>
        <strain evidence="7">I ESC-2004</strain>
    </source>
</reference>